<dbReference type="InterPro" id="IPR001279">
    <property type="entry name" value="Metallo-B-lactamas"/>
</dbReference>
<dbReference type="GO" id="GO:0016787">
    <property type="term" value="F:hydrolase activity"/>
    <property type="evidence" value="ECO:0007669"/>
    <property type="project" value="UniProtKB-KW"/>
</dbReference>
<keyword evidence="4 7" id="KW-0479">Metal-binding</keyword>
<dbReference type="EC" id="3.1.2.6" evidence="7"/>
<dbReference type="Pfam" id="PF16123">
    <property type="entry name" value="HAGH_C"/>
    <property type="match status" value="1"/>
</dbReference>
<comment type="catalytic activity">
    <reaction evidence="1 7">
        <text>an S-(2-hydroxyacyl)glutathione + H2O = a 2-hydroxy carboxylate + glutathione + H(+)</text>
        <dbReference type="Rhea" id="RHEA:21864"/>
        <dbReference type="ChEBI" id="CHEBI:15377"/>
        <dbReference type="ChEBI" id="CHEBI:15378"/>
        <dbReference type="ChEBI" id="CHEBI:57925"/>
        <dbReference type="ChEBI" id="CHEBI:58896"/>
        <dbReference type="ChEBI" id="CHEBI:71261"/>
        <dbReference type="EC" id="3.1.2.6"/>
    </reaction>
</comment>
<gene>
    <name evidence="7 9" type="primary">gloB</name>
    <name evidence="9" type="ORF">THMIRHAM_13580</name>
</gene>
<sequence>MNIVGLPALVGTYDNYIWVIHNSENAWIVDPGESQQVLDYLNQHNLQLQAILITHQHFDHIDGIADLHNAYPNAQVFGPAKSTHPSIQIKCKENDVITLADELQLKVLETPGHTLDHIAFYNDSVLFCGDTLFTAGCGRILGGTAQQFSDSILKLRQLPDELKFFSAHEYTLSNLGFAAIAEPENAALKQRIATTEIHYPSNHTGAQSTLGEEKATNPFLRFDTPHLKKSLLERGAEDSAESLFATLRAWKDEYDRNH</sequence>
<dbReference type="HAMAP" id="MF_01374">
    <property type="entry name" value="Glyoxalase_2"/>
    <property type="match status" value="1"/>
</dbReference>
<feature type="binding site" evidence="7">
    <location>
        <position position="168"/>
    </location>
    <ligand>
        <name>Zn(2+)</name>
        <dbReference type="ChEBI" id="CHEBI:29105"/>
        <label>2</label>
    </ligand>
</feature>
<comment type="pathway">
    <text evidence="2 7">Secondary metabolite metabolism; methylglyoxal degradation; (R)-lactate from methylglyoxal: step 2/2.</text>
</comment>
<keyword evidence="6 7" id="KW-0862">Zinc</keyword>
<dbReference type="RefSeq" id="WP_237260796.1">
    <property type="nucleotide sequence ID" value="NZ_AP024202.1"/>
</dbReference>
<dbReference type="SUPFAM" id="SSF56281">
    <property type="entry name" value="Metallo-hydrolase/oxidoreductase"/>
    <property type="match status" value="1"/>
</dbReference>
<evidence type="ECO:0000256" key="6">
    <source>
        <dbReference type="ARBA" id="ARBA00022833"/>
    </source>
</evidence>
<dbReference type="PANTHER" id="PTHR43705">
    <property type="entry name" value="HYDROXYACYLGLUTATHIONE HYDROLASE"/>
    <property type="match status" value="1"/>
</dbReference>
<dbReference type="Proteomes" id="UP001054820">
    <property type="component" value="Chromosome"/>
</dbReference>
<comment type="cofactor">
    <cofactor evidence="7">
        <name>Zn(2+)</name>
        <dbReference type="ChEBI" id="CHEBI:29105"/>
    </cofactor>
    <text evidence="7">Binds 2 Zn(2+) ions per subunit.</text>
</comment>
<comment type="similarity">
    <text evidence="3 7">Belongs to the metallo-beta-lactamase superfamily. Glyoxalase II family.</text>
</comment>
<feature type="binding site" evidence="7">
    <location>
        <position position="55"/>
    </location>
    <ligand>
        <name>Zn(2+)</name>
        <dbReference type="ChEBI" id="CHEBI:29105"/>
        <label>1</label>
    </ligand>
</feature>
<evidence type="ECO:0000256" key="5">
    <source>
        <dbReference type="ARBA" id="ARBA00022801"/>
    </source>
</evidence>
<evidence type="ECO:0000256" key="4">
    <source>
        <dbReference type="ARBA" id="ARBA00022723"/>
    </source>
</evidence>
<dbReference type="InterPro" id="IPR017782">
    <property type="entry name" value="Hydroxyacylglutathione_Hdrlase"/>
</dbReference>
<keyword evidence="10" id="KW-1185">Reference proteome</keyword>
<evidence type="ECO:0000256" key="3">
    <source>
        <dbReference type="ARBA" id="ARBA00006759"/>
    </source>
</evidence>
<evidence type="ECO:0000313" key="9">
    <source>
        <dbReference type="EMBL" id="BCN93573.1"/>
    </source>
</evidence>
<feature type="binding site" evidence="7">
    <location>
        <position position="130"/>
    </location>
    <ligand>
        <name>Zn(2+)</name>
        <dbReference type="ChEBI" id="CHEBI:29105"/>
        <label>2</label>
    </ligand>
</feature>
<dbReference type="NCBIfam" id="TIGR03413">
    <property type="entry name" value="GSH_gloB"/>
    <property type="match status" value="1"/>
</dbReference>
<feature type="binding site" evidence="7">
    <location>
        <position position="59"/>
    </location>
    <ligand>
        <name>Zn(2+)</name>
        <dbReference type="ChEBI" id="CHEBI:29105"/>
        <label>2</label>
    </ligand>
</feature>
<protein>
    <recommendedName>
        <fullName evidence="7">Hydroxyacylglutathione hydrolase</fullName>
        <ecNumber evidence="7">3.1.2.6</ecNumber>
    </recommendedName>
    <alternativeName>
        <fullName evidence="7">Glyoxalase II</fullName>
        <shortName evidence="7">Glx II</shortName>
    </alternativeName>
</protein>
<feature type="binding site" evidence="7">
    <location>
        <position position="113"/>
    </location>
    <ligand>
        <name>Zn(2+)</name>
        <dbReference type="ChEBI" id="CHEBI:29105"/>
        <label>1</label>
    </ligand>
</feature>
<proteinExistence type="inferred from homology"/>
<accession>A0ABN6CX97</accession>
<comment type="function">
    <text evidence="7">Thiolesterase that catalyzes the hydrolysis of S-D-lactoyl-glutathione to form glutathione and D-lactic acid.</text>
</comment>
<evidence type="ECO:0000259" key="8">
    <source>
        <dbReference type="SMART" id="SM00849"/>
    </source>
</evidence>
<evidence type="ECO:0000313" key="10">
    <source>
        <dbReference type="Proteomes" id="UP001054820"/>
    </source>
</evidence>
<dbReference type="InterPro" id="IPR035680">
    <property type="entry name" value="Clx_II_MBL"/>
</dbReference>
<dbReference type="InterPro" id="IPR036866">
    <property type="entry name" value="RibonucZ/Hydroxyglut_hydro"/>
</dbReference>
<dbReference type="PANTHER" id="PTHR43705:SF1">
    <property type="entry name" value="HYDROXYACYLGLUTATHIONE HYDROLASE GLOB"/>
    <property type="match status" value="1"/>
</dbReference>
<feature type="binding site" evidence="7">
    <location>
        <position position="57"/>
    </location>
    <ligand>
        <name>Zn(2+)</name>
        <dbReference type="ChEBI" id="CHEBI:29105"/>
        <label>1</label>
    </ligand>
</feature>
<feature type="domain" description="Metallo-beta-lactamase" evidence="8">
    <location>
        <begin position="14"/>
        <end position="168"/>
    </location>
</feature>
<dbReference type="InterPro" id="IPR032282">
    <property type="entry name" value="HAGH_C"/>
</dbReference>
<dbReference type="EMBL" id="AP024202">
    <property type="protein sequence ID" value="BCN93573.1"/>
    <property type="molecule type" value="Genomic_DNA"/>
</dbReference>
<name>A0ABN6CX97_9GAMM</name>
<dbReference type="Gene3D" id="3.60.15.10">
    <property type="entry name" value="Ribonuclease Z/Hydroxyacylglutathione hydrolase-like"/>
    <property type="match status" value="1"/>
</dbReference>
<reference evidence="9" key="1">
    <citation type="journal article" date="2022" name="Arch. Microbiol.">
        <title>Thiomicrorhabdus immobilis sp. nov., a mesophilic sulfur-oxidizing bacterium isolated from sediment of a brackish lake in northern Japan.</title>
        <authorList>
            <person name="Kojima H."/>
            <person name="Mochizuki J."/>
            <person name="Kanda M."/>
            <person name="Watanabe T."/>
            <person name="Fukui M."/>
        </authorList>
    </citation>
    <scope>NUCLEOTIDE SEQUENCE</scope>
    <source>
        <strain evidence="9">Am19</strain>
    </source>
</reference>
<dbReference type="SMART" id="SM00849">
    <property type="entry name" value="Lactamase_B"/>
    <property type="match status" value="1"/>
</dbReference>
<feature type="binding site" evidence="7">
    <location>
        <position position="60"/>
    </location>
    <ligand>
        <name>Zn(2+)</name>
        <dbReference type="ChEBI" id="CHEBI:29105"/>
        <label>2</label>
    </ligand>
</feature>
<dbReference type="Pfam" id="PF00753">
    <property type="entry name" value="Lactamase_B"/>
    <property type="match status" value="1"/>
</dbReference>
<organism evidence="9 10">
    <name type="scientific">Thiomicrorhabdus immobilis</name>
    <dbReference type="NCBI Taxonomy" id="2791037"/>
    <lineage>
        <taxon>Bacteria</taxon>
        <taxon>Pseudomonadati</taxon>
        <taxon>Pseudomonadota</taxon>
        <taxon>Gammaproteobacteria</taxon>
        <taxon>Thiotrichales</taxon>
        <taxon>Piscirickettsiaceae</taxon>
        <taxon>Thiomicrorhabdus</taxon>
    </lineage>
</organism>
<evidence type="ECO:0000256" key="2">
    <source>
        <dbReference type="ARBA" id="ARBA00004963"/>
    </source>
</evidence>
<feature type="binding site" evidence="7">
    <location>
        <position position="130"/>
    </location>
    <ligand>
        <name>Zn(2+)</name>
        <dbReference type="ChEBI" id="CHEBI:29105"/>
        <label>1</label>
    </ligand>
</feature>
<evidence type="ECO:0000256" key="7">
    <source>
        <dbReference type="HAMAP-Rule" id="MF_01374"/>
    </source>
</evidence>
<dbReference type="InterPro" id="IPR050110">
    <property type="entry name" value="Glyoxalase_II_hydrolase"/>
</dbReference>
<evidence type="ECO:0000256" key="1">
    <source>
        <dbReference type="ARBA" id="ARBA00001623"/>
    </source>
</evidence>
<dbReference type="PIRSF" id="PIRSF005457">
    <property type="entry name" value="Glx"/>
    <property type="match status" value="1"/>
</dbReference>
<dbReference type="CDD" id="cd07723">
    <property type="entry name" value="hydroxyacylglutathione_hydrolase_MBL-fold"/>
    <property type="match status" value="1"/>
</dbReference>
<comment type="subunit">
    <text evidence="7">Monomer.</text>
</comment>
<keyword evidence="5 7" id="KW-0378">Hydrolase</keyword>